<proteinExistence type="predicted"/>
<gene>
    <name evidence="1" type="ORF">S03H2_33053</name>
</gene>
<evidence type="ECO:0000313" key="1">
    <source>
        <dbReference type="EMBL" id="GAH60318.1"/>
    </source>
</evidence>
<dbReference type="EMBL" id="BARU01020107">
    <property type="protein sequence ID" value="GAH60318.1"/>
    <property type="molecule type" value="Genomic_DNA"/>
</dbReference>
<organism evidence="1">
    <name type="scientific">marine sediment metagenome</name>
    <dbReference type="NCBI Taxonomy" id="412755"/>
    <lineage>
        <taxon>unclassified sequences</taxon>
        <taxon>metagenomes</taxon>
        <taxon>ecological metagenomes</taxon>
    </lineage>
</organism>
<accession>X1IRZ2</accession>
<dbReference type="AlphaFoldDB" id="X1IRZ2"/>
<comment type="caution">
    <text evidence="1">The sequence shown here is derived from an EMBL/GenBank/DDBJ whole genome shotgun (WGS) entry which is preliminary data.</text>
</comment>
<reference evidence="1" key="1">
    <citation type="journal article" date="2014" name="Front. Microbiol.">
        <title>High frequency of phylogenetically diverse reductive dehalogenase-homologous genes in deep subseafloor sedimentary metagenomes.</title>
        <authorList>
            <person name="Kawai M."/>
            <person name="Futagami T."/>
            <person name="Toyoda A."/>
            <person name="Takaki Y."/>
            <person name="Nishi S."/>
            <person name="Hori S."/>
            <person name="Arai W."/>
            <person name="Tsubouchi T."/>
            <person name="Morono Y."/>
            <person name="Uchiyama I."/>
            <person name="Ito T."/>
            <person name="Fujiyama A."/>
            <person name="Inagaki F."/>
            <person name="Takami H."/>
        </authorList>
    </citation>
    <scope>NUCLEOTIDE SEQUENCE</scope>
    <source>
        <strain evidence="1">Expedition CK06-06</strain>
    </source>
</reference>
<name>X1IRZ2_9ZZZZ</name>
<sequence length="82" mass="9901">MFEPKTIDEIFEKHKEWYPEDTNIIESIEQEVRIYFENKHIVLDRKLNKSGTRKDKLFTINNFLLEIMPSIKSKGKVMISKR</sequence>
<protein>
    <submittedName>
        <fullName evidence="1">Uncharacterized protein</fullName>
    </submittedName>
</protein>